<gene>
    <name evidence="2" type="ORF">H8A87_01385</name>
</gene>
<keyword evidence="1" id="KW-1133">Transmembrane helix</keyword>
<sequence length="101" mass="11513">MKIAILRRNGLGDFICTLPLIKYLQKKYPDSEISLFIDAGNVDLAHYLCADINVNIIPKGNKYLSILKIALKFRRKRFDIAISANVFSYLSSFSLLNMIID</sequence>
<keyword evidence="1" id="KW-0472">Membrane</keyword>
<organism evidence="2 3">
    <name type="scientific">Xenorhabdus lircayensis</name>
    <dbReference type="NCBI Taxonomy" id="2763499"/>
    <lineage>
        <taxon>Bacteria</taxon>
        <taxon>Pseudomonadati</taxon>
        <taxon>Pseudomonadota</taxon>
        <taxon>Gammaproteobacteria</taxon>
        <taxon>Enterobacterales</taxon>
        <taxon>Morganellaceae</taxon>
        <taxon>Xenorhabdus</taxon>
    </lineage>
</organism>
<accession>A0ABS0U0M3</accession>
<comment type="caution">
    <text evidence="2">The sequence shown here is derived from an EMBL/GenBank/DDBJ whole genome shotgun (WGS) entry which is preliminary data.</text>
</comment>
<evidence type="ECO:0000313" key="2">
    <source>
        <dbReference type="EMBL" id="MBI6547429.1"/>
    </source>
</evidence>
<reference evidence="2 3" key="1">
    <citation type="submission" date="2020-08" db="EMBL/GenBank/DDBJ databases">
        <title>Description of Xenorhabdus lircayensis sp. nov., the symbiotic bacterium associated with the entomopathogenic nematode Steirnernema unicornum.</title>
        <authorList>
            <person name="Castaneda-Alvarez C."/>
            <person name="Prodan S."/>
            <person name="Zamorano A."/>
            <person name="San-Blas E."/>
            <person name="Aballay E."/>
        </authorList>
    </citation>
    <scope>NUCLEOTIDE SEQUENCE [LARGE SCALE GENOMIC DNA]</scope>
    <source>
        <strain evidence="2 3">VLS</strain>
    </source>
</reference>
<dbReference type="PANTHER" id="PTHR30160">
    <property type="entry name" value="TETRAACYLDISACCHARIDE 4'-KINASE-RELATED"/>
    <property type="match status" value="1"/>
</dbReference>
<keyword evidence="3" id="KW-1185">Reference proteome</keyword>
<feature type="transmembrane region" description="Helical" evidence="1">
    <location>
        <begin position="78"/>
        <end position="100"/>
    </location>
</feature>
<protein>
    <recommendedName>
        <fullName evidence="4">Glycosyltransferase family 9 protein</fullName>
    </recommendedName>
</protein>
<dbReference type="EMBL" id="JACOII010000011">
    <property type="protein sequence ID" value="MBI6547429.1"/>
    <property type="molecule type" value="Genomic_DNA"/>
</dbReference>
<dbReference type="SUPFAM" id="SSF53756">
    <property type="entry name" value="UDP-Glycosyltransferase/glycogen phosphorylase"/>
    <property type="match status" value="1"/>
</dbReference>
<dbReference type="RefSeq" id="WP_198688237.1">
    <property type="nucleotide sequence ID" value="NZ_CAWPUD010000007.1"/>
</dbReference>
<dbReference type="Proteomes" id="UP000696184">
    <property type="component" value="Unassembled WGS sequence"/>
</dbReference>
<name>A0ABS0U0M3_9GAMM</name>
<evidence type="ECO:0000256" key="1">
    <source>
        <dbReference type="SAM" id="Phobius"/>
    </source>
</evidence>
<dbReference type="InterPro" id="IPR051199">
    <property type="entry name" value="LPS_LOS_Heptosyltrfase"/>
</dbReference>
<dbReference type="Gene3D" id="3.40.50.2000">
    <property type="entry name" value="Glycogen Phosphorylase B"/>
    <property type="match status" value="1"/>
</dbReference>
<evidence type="ECO:0008006" key="4">
    <source>
        <dbReference type="Google" id="ProtNLM"/>
    </source>
</evidence>
<keyword evidence="1" id="KW-0812">Transmembrane</keyword>
<evidence type="ECO:0000313" key="3">
    <source>
        <dbReference type="Proteomes" id="UP000696184"/>
    </source>
</evidence>
<proteinExistence type="predicted"/>